<dbReference type="SUPFAM" id="SSF103481">
    <property type="entry name" value="Multidrug resistance efflux transporter EmrE"/>
    <property type="match status" value="2"/>
</dbReference>
<gene>
    <name evidence="8" type="ORF">FHY67_02435</name>
</gene>
<feature type="transmembrane region" description="Helical" evidence="6">
    <location>
        <begin position="120"/>
        <end position="137"/>
    </location>
</feature>
<feature type="transmembrane region" description="Helical" evidence="6">
    <location>
        <begin position="157"/>
        <end position="174"/>
    </location>
</feature>
<dbReference type="RefSeq" id="WP_005024874.1">
    <property type="nucleotide sequence ID" value="NZ_CP027365.1"/>
</dbReference>
<comment type="subcellular location">
    <subcellularLocation>
        <location evidence="1">Cell membrane</location>
        <topology evidence="1">Multi-pass membrane protein</topology>
    </subcellularLocation>
</comment>
<organism evidence="8 9">
    <name type="scientific">Acinetobacter radioresistens</name>
    <dbReference type="NCBI Taxonomy" id="40216"/>
    <lineage>
        <taxon>Bacteria</taxon>
        <taxon>Pseudomonadati</taxon>
        <taxon>Pseudomonadota</taxon>
        <taxon>Gammaproteobacteria</taxon>
        <taxon>Moraxellales</taxon>
        <taxon>Moraxellaceae</taxon>
        <taxon>Acinetobacter</taxon>
    </lineage>
</organism>
<dbReference type="PANTHER" id="PTHR32322:SF18">
    <property type="entry name" value="S-ADENOSYLMETHIONINE_S-ADENOSYLHOMOCYSTEINE TRANSPORTER"/>
    <property type="match status" value="1"/>
</dbReference>
<keyword evidence="2" id="KW-1003">Cell membrane</keyword>
<dbReference type="GeneID" id="56305041"/>
<evidence type="ECO:0000313" key="8">
    <source>
        <dbReference type="EMBL" id="TNX93337.1"/>
    </source>
</evidence>
<dbReference type="AlphaFoldDB" id="A0A8H2K2Y7"/>
<evidence type="ECO:0000259" key="7">
    <source>
        <dbReference type="Pfam" id="PF00892"/>
    </source>
</evidence>
<dbReference type="InterPro" id="IPR000620">
    <property type="entry name" value="EamA_dom"/>
</dbReference>
<dbReference type="Proteomes" id="UP000314285">
    <property type="component" value="Unassembled WGS sequence"/>
</dbReference>
<evidence type="ECO:0000256" key="1">
    <source>
        <dbReference type="ARBA" id="ARBA00004651"/>
    </source>
</evidence>
<evidence type="ECO:0000256" key="3">
    <source>
        <dbReference type="ARBA" id="ARBA00022692"/>
    </source>
</evidence>
<dbReference type="EMBL" id="VFBM01000002">
    <property type="protein sequence ID" value="TNX93337.1"/>
    <property type="molecule type" value="Genomic_DNA"/>
</dbReference>
<protein>
    <submittedName>
        <fullName evidence="8">Drug/metabolite DMT transporter permease</fullName>
    </submittedName>
</protein>
<name>A0A8H2K2Y7_ACIRA</name>
<proteinExistence type="predicted"/>
<feature type="transmembrane region" description="Helical" evidence="6">
    <location>
        <begin position="32"/>
        <end position="52"/>
    </location>
</feature>
<feature type="transmembrane region" description="Helical" evidence="6">
    <location>
        <begin position="217"/>
        <end position="237"/>
    </location>
</feature>
<feature type="transmembrane region" description="Helical" evidence="6">
    <location>
        <begin position="249"/>
        <end position="269"/>
    </location>
</feature>
<sequence length="311" mass="34878">MSKNLATLIGFSAILQWSSIVGLLKKVSANIGADLAVLFMYSLSAVLLFALFRIPNLKQIPRKYLFGATALFVVYEICFSYAIALAQNAQQAIEISLVNYLWPSMTILMLILFKELNFNKWVILGLGISLAGVFYIQTGNGAIDLATVISHMQSNPLSYGLAFVGASLWSLYCVMTKKYSQGHNPISLFFIATSLVLWLKMLVLHPEQFVHIVQIDATTLMYMLMVSTVTGLGYAAWNIGINRGNITMLVTLSYFSPIFSSIMSMWILQTPLSKTFWLGAIMVTLGSFVCWISTNWHELKQRFITMRLRQT</sequence>
<dbReference type="InterPro" id="IPR037185">
    <property type="entry name" value="EmrE-like"/>
</dbReference>
<dbReference type="InterPro" id="IPR050638">
    <property type="entry name" value="AA-Vitamin_Transporters"/>
</dbReference>
<keyword evidence="4 6" id="KW-1133">Transmembrane helix</keyword>
<dbReference type="GO" id="GO:0005886">
    <property type="term" value="C:plasma membrane"/>
    <property type="evidence" value="ECO:0007669"/>
    <property type="project" value="UniProtKB-SubCell"/>
</dbReference>
<keyword evidence="5 6" id="KW-0472">Membrane</keyword>
<feature type="transmembrane region" description="Helical" evidence="6">
    <location>
        <begin position="64"/>
        <end position="86"/>
    </location>
</feature>
<feature type="transmembrane region" description="Helical" evidence="6">
    <location>
        <begin position="92"/>
        <end position="113"/>
    </location>
</feature>
<reference evidence="8 9" key="1">
    <citation type="submission" date="2019-06" db="EMBL/GenBank/DDBJ databases">
        <title>Genome of Acinetobacter radioresistens APH1, a phenol degrading strain.</title>
        <authorList>
            <person name="Liu Y."/>
        </authorList>
    </citation>
    <scope>NUCLEOTIDE SEQUENCE [LARGE SCALE GENOMIC DNA]</scope>
    <source>
        <strain evidence="8 9">APH1</strain>
    </source>
</reference>
<feature type="transmembrane region" description="Helical" evidence="6">
    <location>
        <begin position="275"/>
        <end position="297"/>
    </location>
</feature>
<accession>A0A8H2K2Y7</accession>
<evidence type="ECO:0000256" key="4">
    <source>
        <dbReference type="ARBA" id="ARBA00022989"/>
    </source>
</evidence>
<comment type="caution">
    <text evidence="8">The sequence shown here is derived from an EMBL/GenBank/DDBJ whole genome shotgun (WGS) entry which is preliminary data.</text>
</comment>
<dbReference type="KEGG" id="arj:DOM24_02935"/>
<dbReference type="NCBIfam" id="NF008676">
    <property type="entry name" value="PRK11689.1"/>
    <property type="match status" value="1"/>
</dbReference>
<evidence type="ECO:0000256" key="2">
    <source>
        <dbReference type="ARBA" id="ARBA00022475"/>
    </source>
</evidence>
<keyword evidence="3 6" id="KW-0812">Transmembrane</keyword>
<evidence type="ECO:0000313" key="9">
    <source>
        <dbReference type="Proteomes" id="UP000314285"/>
    </source>
</evidence>
<evidence type="ECO:0000256" key="5">
    <source>
        <dbReference type="ARBA" id="ARBA00023136"/>
    </source>
</evidence>
<feature type="transmembrane region" description="Helical" evidence="6">
    <location>
        <begin position="186"/>
        <end position="205"/>
    </location>
</feature>
<dbReference type="Pfam" id="PF00892">
    <property type="entry name" value="EamA"/>
    <property type="match status" value="1"/>
</dbReference>
<feature type="domain" description="EamA" evidence="7">
    <location>
        <begin position="159"/>
        <end position="289"/>
    </location>
</feature>
<dbReference type="PANTHER" id="PTHR32322">
    <property type="entry name" value="INNER MEMBRANE TRANSPORTER"/>
    <property type="match status" value="1"/>
</dbReference>
<evidence type="ECO:0000256" key="6">
    <source>
        <dbReference type="SAM" id="Phobius"/>
    </source>
</evidence>